<gene>
    <name evidence="1" type="ORF">CCAM_LOCUS25603</name>
</gene>
<evidence type="ECO:0000313" key="1">
    <source>
        <dbReference type="EMBL" id="VFQ83827.1"/>
    </source>
</evidence>
<name>A0A484M5E6_9ASTE</name>
<proteinExistence type="predicted"/>
<dbReference type="EMBL" id="OOIL02002608">
    <property type="protein sequence ID" value="VFQ83827.1"/>
    <property type="molecule type" value="Genomic_DNA"/>
</dbReference>
<accession>A0A484M5E6</accession>
<organism evidence="1 2">
    <name type="scientific">Cuscuta campestris</name>
    <dbReference type="NCBI Taxonomy" id="132261"/>
    <lineage>
        <taxon>Eukaryota</taxon>
        <taxon>Viridiplantae</taxon>
        <taxon>Streptophyta</taxon>
        <taxon>Embryophyta</taxon>
        <taxon>Tracheophyta</taxon>
        <taxon>Spermatophyta</taxon>
        <taxon>Magnoliopsida</taxon>
        <taxon>eudicotyledons</taxon>
        <taxon>Gunneridae</taxon>
        <taxon>Pentapetalae</taxon>
        <taxon>asterids</taxon>
        <taxon>lamiids</taxon>
        <taxon>Solanales</taxon>
        <taxon>Convolvulaceae</taxon>
        <taxon>Cuscuteae</taxon>
        <taxon>Cuscuta</taxon>
        <taxon>Cuscuta subgen. Grammica</taxon>
        <taxon>Cuscuta sect. Cleistogrammica</taxon>
    </lineage>
</organism>
<keyword evidence="2" id="KW-1185">Reference proteome</keyword>
<dbReference type="Proteomes" id="UP000595140">
    <property type="component" value="Unassembled WGS sequence"/>
</dbReference>
<sequence>MNMVRKMVQPEELANTGAVPVFWPYLLRYLTKSQAVCWAGFVSSGATNLVQKVFQDNGWKITELTKKLMLRLELMIWKLWMVSCLLFLLP</sequence>
<protein>
    <submittedName>
        <fullName evidence="1">Uncharacterized protein</fullName>
    </submittedName>
</protein>
<evidence type="ECO:0000313" key="2">
    <source>
        <dbReference type="Proteomes" id="UP000595140"/>
    </source>
</evidence>
<dbReference type="AlphaFoldDB" id="A0A484M5E6"/>
<reference evidence="1 2" key="1">
    <citation type="submission" date="2018-04" db="EMBL/GenBank/DDBJ databases">
        <authorList>
            <person name="Vogel A."/>
        </authorList>
    </citation>
    <scope>NUCLEOTIDE SEQUENCE [LARGE SCALE GENOMIC DNA]</scope>
</reference>